<reference evidence="2" key="1">
    <citation type="submission" date="2023-10" db="EMBL/GenBank/DDBJ databases">
        <title>Genome assemblies of two species of porcelain crab, Petrolisthes cinctipes and Petrolisthes manimaculis (Anomura: Porcellanidae).</title>
        <authorList>
            <person name="Angst P."/>
        </authorList>
    </citation>
    <scope>NUCLEOTIDE SEQUENCE</scope>
    <source>
        <strain evidence="2">PB745_01</strain>
        <tissue evidence="2">Gill</tissue>
    </source>
</reference>
<accession>A0AAE1KU19</accession>
<dbReference type="Proteomes" id="UP001286313">
    <property type="component" value="Unassembled WGS sequence"/>
</dbReference>
<organism evidence="2 3">
    <name type="scientific">Petrolisthes cinctipes</name>
    <name type="common">Flat porcelain crab</name>
    <dbReference type="NCBI Taxonomy" id="88211"/>
    <lineage>
        <taxon>Eukaryota</taxon>
        <taxon>Metazoa</taxon>
        <taxon>Ecdysozoa</taxon>
        <taxon>Arthropoda</taxon>
        <taxon>Crustacea</taxon>
        <taxon>Multicrustacea</taxon>
        <taxon>Malacostraca</taxon>
        <taxon>Eumalacostraca</taxon>
        <taxon>Eucarida</taxon>
        <taxon>Decapoda</taxon>
        <taxon>Pleocyemata</taxon>
        <taxon>Anomura</taxon>
        <taxon>Galatheoidea</taxon>
        <taxon>Porcellanidae</taxon>
        <taxon>Petrolisthes</taxon>
    </lineage>
</organism>
<keyword evidence="3" id="KW-1185">Reference proteome</keyword>
<feature type="region of interest" description="Disordered" evidence="1">
    <location>
        <begin position="554"/>
        <end position="701"/>
    </location>
</feature>
<feature type="region of interest" description="Disordered" evidence="1">
    <location>
        <begin position="132"/>
        <end position="187"/>
    </location>
</feature>
<gene>
    <name evidence="2" type="ORF">Pcinc_010863</name>
</gene>
<feature type="region of interest" description="Disordered" evidence="1">
    <location>
        <begin position="1"/>
        <end position="70"/>
    </location>
</feature>
<evidence type="ECO:0000256" key="1">
    <source>
        <dbReference type="SAM" id="MobiDB-lite"/>
    </source>
</evidence>
<evidence type="ECO:0000313" key="2">
    <source>
        <dbReference type="EMBL" id="KAK3884889.1"/>
    </source>
</evidence>
<sequence>MRNDYGQTAAVEPETSITSFPPEEESENGNMQDKPTDEGENGDMQDKPTDEGETSEMSEPKARSTSNKPFRLVACTRIQGTRADSGELVSGRVFHNTRSTAPLSIPCVATPLHSTPLRHPRRRQRYATPRLYATHDVASDKPLHASTPPTTSPEIHHSTPLRHSRRRHQHTRHITTHNPEPTRTPLLPPLTPEELQFYAEAADTLTETIQRCQLSLPRHPYLLDHPLPYISLTLPLSTHPHPYHPTHLLHTLHHWYTLRKHSMTPYRTHNPYHHTHTLHHTQLTAHHSYLQHTHYHSPTYTLNRLHHHTTPHTTKPVHHHLPVPPFHPHHRILTLTLTCFYPPRITEPPFTHHILPPTPLPNLYPAIPPPQPSSPSYSPSLFLSHPYGTTPSFPSCAYRHPRSYTQLTYPNLSFLLHLNHSPPTVLYPTYLPHLLFLTYRPPPSPTLSQYLLLPTPHHYPVLHRLCRPSTHPHPALLPPPNPYPTPFLPHLAPLNAHLLPPTPHHYPVLHRLCRPSTHPHPALLPPPNPYPTPFLPHLAPLNAHLLPPTPHHYPVLHRQTLSPFHPPPPRSPSPTLTISNPMPTKRLPPPTPRPRLKRLPPPTPRPRLKHLPPPTPRPRLKRLPPPTPRPRLKRLPPPTPRPRLKCLPPPTPRPRLKRLPPPTPRPCLKRLPPPTPRPRLKRVPTSLSRPGLKQLPPSRQRRHHHCLATTYEYQQRCHASCTVGYSSYTNWYCAGLAAPLYPSRHPPAWLLPVTPLDLGNRALLGQLNWIATHTRPDIAFDICELSGACGKATIADLLHLNKVIVRVKMDTMRLYMPRMEKLENCFVECFSDASFANMAGSGSQGYLVKILDERSGCGRLRLKCFIDNRSLMDTLQSCKGVEDRRLRIDIALLRDMLEQREIGEVAWVDTSRQLADCLTKKGASTERLCTTVGRH</sequence>
<name>A0AAE1KU19_PETCI</name>
<protein>
    <submittedName>
        <fullName evidence="2">Uncharacterized protein</fullName>
    </submittedName>
</protein>
<dbReference type="AlphaFoldDB" id="A0AAE1KU19"/>
<feature type="compositionally biased region" description="Basic residues" evidence="1">
    <location>
        <begin position="159"/>
        <end position="175"/>
    </location>
</feature>
<feature type="compositionally biased region" description="Pro residues" evidence="1">
    <location>
        <begin position="586"/>
        <end position="677"/>
    </location>
</feature>
<feature type="compositionally biased region" description="Low complexity" evidence="1">
    <location>
        <begin position="176"/>
        <end position="185"/>
    </location>
</feature>
<dbReference type="EMBL" id="JAWQEG010000837">
    <property type="protein sequence ID" value="KAK3884889.1"/>
    <property type="molecule type" value="Genomic_DNA"/>
</dbReference>
<proteinExistence type="predicted"/>
<evidence type="ECO:0000313" key="3">
    <source>
        <dbReference type="Proteomes" id="UP001286313"/>
    </source>
</evidence>
<comment type="caution">
    <text evidence="2">The sequence shown here is derived from an EMBL/GenBank/DDBJ whole genome shotgun (WGS) entry which is preliminary data.</text>
</comment>